<dbReference type="HAMAP" id="MF_00797">
    <property type="entry name" value="UPF0335"/>
    <property type="match status" value="1"/>
</dbReference>
<accession>A0A7S8C2I1</accession>
<keyword evidence="5" id="KW-1185">Reference proteome</keyword>
<dbReference type="RefSeq" id="WP_213163406.1">
    <property type="nucleotide sequence ID" value="NZ_CP058214.1"/>
</dbReference>
<dbReference type="NCBIfam" id="NF010247">
    <property type="entry name" value="PRK13694.1"/>
    <property type="match status" value="1"/>
</dbReference>
<dbReference type="AlphaFoldDB" id="A0A7S8C2I1"/>
<evidence type="ECO:0000256" key="1">
    <source>
        <dbReference type="HAMAP-Rule" id="MF_00797"/>
    </source>
</evidence>
<evidence type="ECO:0000259" key="3">
    <source>
        <dbReference type="Pfam" id="PF10073"/>
    </source>
</evidence>
<proteinExistence type="inferred from homology"/>
<evidence type="ECO:0000256" key="2">
    <source>
        <dbReference type="SAM" id="Coils"/>
    </source>
</evidence>
<organism evidence="4 5">
    <name type="scientific">Kaustia mangrovi</name>
    <dbReference type="NCBI Taxonomy" id="2593653"/>
    <lineage>
        <taxon>Bacteria</taxon>
        <taxon>Pseudomonadati</taxon>
        <taxon>Pseudomonadota</taxon>
        <taxon>Alphaproteobacteria</taxon>
        <taxon>Hyphomicrobiales</taxon>
        <taxon>Parvibaculaceae</taxon>
        <taxon>Kaustia</taxon>
    </lineage>
</organism>
<evidence type="ECO:0000313" key="5">
    <source>
        <dbReference type="Proteomes" id="UP000593594"/>
    </source>
</evidence>
<dbReference type="InterPro" id="IPR046367">
    <property type="entry name" value="GapR-like_DNA-bd"/>
</dbReference>
<dbReference type="KEGG" id="kmn:HW532_05325"/>
<sequence length="93" mass="10424">MDTTTTFAQGQLRSLVERIERLEEDKASIAADIKEVYAEAKAHGFDTKIMRKVVSLRKKDRAEREEEETVLELYMHALGMIPGAGDQDGPTEG</sequence>
<keyword evidence="2" id="KW-0175">Coiled coil</keyword>
<dbReference type="Proteomes" id="UP000593594">
    <property type="component" value="Chromosome"/>
</dbReference>
<protein>
    <recommendedName>
        <fullName evidence="1">UPF0335 protein HW532_05325</fullName>
    </recommendedName>
</protein>
<gene>
    <name evidence="4" type="ORF">HW532_05325</name>
</gene>
<reference evidence="4 5" key="1">
    <citation type="submission" date="2020-06" db="EMBL/GenBank/DDBJ databases">
        <title>Genome sequence of 2 isolates from Red Sea Mangroves.</title>
        <authorList>
            <person name="Sefrji F."/>
            <person name="Michoud G."/>
            <person name="Merlino G."/>
            <person name="Daffonchio D."/>
        </authorList>
    </citation>
    <scope>NUCLEOTIDE SEQUENCE [LARGE SCALE GENOMIC DNA]</scope>
    <source>
        <strain evidence="4 5">R1DC25</strain>
    </source>
</reference>
<dbReference type="Pfam" id="PF10073">
    <property type="entry name" value="GapR_DNA-bd"/>
    <property type="match status" value="1"/>
</dbReference>
<feature type="coiled-coil region" evidence="2">
    <location>
        <begin position="5"/>
        <end position="39"/>
    </location>
</feature>
<dbReference type="InterPro" id="IPR018753">
    <property type="entry name" value="GapR-like"/>
</dbReference>
<name>A0A7S8C2I1_9HYPH</name>
<evidence type="ECO:0000313" key="4">
    <source>
        <dbReference type="EMBL" id="QPC42174.1"/>
    </source>
</evidence>
<feature type="domain" description="GapR-like DNA-binding" evidence="3">
    <location>
        <begin position="8"/>
        <end position="79"/>
    </location>
</feature>
<dbReference type="EMBL" id="CP058214">
    <property type="protein sequence ID" value="QPC42174.1"/>
    <property type="molecule type" value="Genomic_DNA"/>
</dbReference>
<comment type="similarity">
    <text evidence="1">Belongs to the UPF0335 family.</text>
</comment>
<dbReference type="GO" id="GO:0003677">
    <property type="term" value="F:DNA binding"/>
    <property type="evidence" value="ECO:0007669"/>
    <property type="project" value="InterPro"/>
</dbReference>